<accession>A0A1D1UMC3</accession>
<dbReference type="Pfam" id="PF01607">
    <property type="entry name" value="CBM_14"/>
    <property type="match status" value="1"/>
</dbReference>
<evidence type="ECO:0000256" key="1">
    <source>
        <dbReference type="SAM" id="SignalP"/>
    </source>
</evidence>
<reference evidence="3 4" key="1">
    <citation type="journal article" date="2016" name="Nat. Commun.">
        <title>Extremotolerant tardigrade genome and improved radiotolerance of human cultured cells by tardigrade-unique protein.</title>
        <authorList>
            <person name="Hashimoto T."/>
            <person name="Horikawa D.D."/>
            <person name="Saito Y."/>
            <person name="Kuwahara H."/>
            <person name="Kozuka-Hata H."/>
            <person name="Shin-I T."/>
            <person name="Minakuchi Y."/>
            <person name="Ohishi K."/>
            <person name="Motoyama A."/>
            <person name="Aizu T."/>
            <person name="Enomoto A."/>
            <person name="Kondo K."/>
            <person name="Tanaka S."/>
            <person name="Hara Y."/>
            <person name="Koshikawa S."/>
            <person name="Sagara H."/>
            <person name="Miura T."/>
            <person name="Yokobori S."/>
            <person name="Miyagawa K."/>
            <person name="Suzuki Y."/>
            <person name="Kubo T."/>
            <person name="Oyama M."/>
            <person name="Kohara Y."/>
            <person name="Fujiyama A."/>
            <person name="Arakawa K."/>
            <person name="Katayama T."/>
            <person name="Toyoda A."/>
            <person name="Kunieda T."/>
        </authorList>
    </citation>
    <scope>NUCLEOTIDE SEQUENCE [LARGE SCALE GENOMIC DNA]</scope>
    <source>
        <strain evidence="3 4">YOKOZUNA-1</strain>
    </source>
</reference>
<dbReference type="InterPro" id="IPR036508">
    <property type="entry name" value="Chitin-bd_dom_sf"/>
</dbReference>
<dbReference type="GO" id="GO:0008061">
    <property type="term" value="F:chitin binding"/>
    <property type="evidence" value="ECO:0007669"/>
    <property type="project" value="InterPro"/>
</dbReference>
<dbReference type="Proteomes" id="UP000186922">
    <property type="component" value="Unassembled WGS sequence"/>
</dbReference>
<dbReference type="Gene3D" id="2.170.140.10">
    <property type="entry name" value="Chitin binding domain"/>
    <property type="match status" value="1"/>
</dbReference>
<evidence type="ECO:0000313" key="4">
    <source>
        <dbReference type="Proteomes" id="UP000186922"/>
    </source>
</evidence>
<feature type="chain" id="PRO_5008897378" description="Chitin-binding type-2 domain-containing protein" evidence="1">
    <location>
        <begin position="19"/>
        <end position="588"/>
    </location>
</feature>
<comment type="caution">
    <text evidence="3">The sequence shown here is derived from an EMBL/GenBank/DDBJ whole genome shotgun (WGS) entry which is preliminary data.</text>
</comment>
<keyword evidence="4" id="KW-1185">Reference proteome</keyword>
<dbReference type="SUPFAM" id="SSF57625">
    <property type="entry name" value="Invertebrate chitin-binding proteins"/>
    <property type="match status" value="1"/>
</dbReference>
<proteinExistence type="predicted"/>
<protein>
    <recommendedName>
        <fullName evidence="2">Chitin-binding type-2 domain-containing protein</fullName>
    </recommendedName>
</protein>
<dbReference type="InterPro" id="IPR002557">
    <property type="entry name" value="Chitin-bd_dom"/>
</dbReference>
<evidence type="ECO:0000313" key="3">
    <source>
        <dbReference type="EMBL" id="GAU88792.1"/>
    </source>
</evidence>
<dbReference type="EMBL" id="BDGG01000001">
    <property type="protein sequence ID" value="GAU88792.1"/>
    <property type="molecule type" value="Genomic_DNA"/>
</dbReference>
<dbReference type="STRING" id="947166.A0A1D1UMC3"/>
<gene>
    <name evidence="3" type="primary">RvY_01427-1</name>
    <name evidence="3" type="synonym">RvY_01427.1</name>
    <name evidence="3" type="ORF">RvY_01427</name>
</gene>
<organism evidence="3 4">
    <name type="scientific">Ramazzottius varieornatus</name>
    <name type="common">Water bear</name>
    <name type="synonym">Tardigrade</name>
    <dbReference type="NCBI Taxonomy" id="947166"/>
    <lineage>
        <taxon>Eukaryota</taxon>
        <taxon>Metazoa</taxon>
        <taxon>Ecdysozoa</taxon>
        <taxon>Tardigrada</taxon>
        <taxon>Eutardigrada</taxon>
        <taxon>Parachela</taxon>
        <taxon>Hypsibioidea</taxon>
        <taxon>Ramazzottiidae</taxon>
        <taxon>Ramazzottius</taxon>
    </lineage>
</organism>
<dbReference type="PROSITE" id="PS50940">
    <property type="entry name" value="CHIT_BIND_II"/>
    <property type="match status" value="1"/>
</dbReference>
<sequence>MKTTVICLLLVGISGTFAQPVPVTTKNGTAIDGSAAPVGSPSDLRASKVASSGVASASLSYGKVAVPSYDREYPNAYPASCYGHPYGYYGNPEYECKTFHFCAEDGRLSSFECPPYTRFNNYLSICDWPHKVDYNCDPVYKDEEYPAKTYSNEYPAKTYSKEYPADRSYAPNFYQLYPVAKPVTPVYVYEKSYERPVYPILPEHKQYPVGYSARPYVPAYDAYDKPSYPAYHNSYEKSSYQPMYEKLSYKTPVYEKVEKYAYEKPAYEKPAYEKPAYEKPAYEKPVYGPVHEKYDKPVYEKVSYKSYSEKPIPAIYEYKPVYHAEKPVQKPVYGDYVEEKPYPVEAKPVYPQKPTYSVEKPVYPTEKTYQEEKPAYPTYKAEAPVYQEIKAAYVPVYNAEKPVYPVEKPAYDKPAYDKPIYEEKYPTYQTPAYPEDKPVYEKPAPAYPQEKREYVAEKYPTYPVEKPQYVAEKYPTYAAPSYPAEKPLYQEYPVDKYEYVQGPDYPKNEAYADKPYTPVVVDKTYTTYKPAYEKKYENAYPTSVSSYASAIKNYNEYVSRYGPARDYAYGVAPYNNHRSRPANYPKSH</sequence>
<feature type="signal peptide" evidence="1">
    <location>
        <begin position="1"/>
        <end position="18"/>
    </location>
</feature>
<name>A0A1D1UMC3_RAMVA</name>
<dbReference type="GO" id="GO:0005576">
    <property type="term" value="C:extracellular region"/>
    <property type="evidence" value="ECO:0007669"/>
    <property type="project" value="InterPro"/>
</dbReference>
<feature type="domain" description="Chitin-binding type-2" evidence="2">
    <location>
        <begin position="78"/>
        <end position="138"/>
    </location>
</feature>
<evidence type="ECO:0000259" key="2">
    <source>
        <dbReference type="PROSITE" id="PS50940"/>
    </source>
</evidence>
<dbReference type="OrthoDB" id="5418055at2759"/>
<dbReference type="SMART" id="SM00494">
    <property type="entry name" value="ChtBD2"/>
    <property type="match status" value="1"/>
</dbReference>
<keyword evidence="1" id="KW-0732">Signal</keyword>
<dbReference type="AlphaFoldDB" id="A0A1D1UMC3"/>